<dbReference type="AlphaFoldDB" id="A0ABD1YZ30"/>
<evidence type="ECO:0000256" key="8">
    <source>
        <dbReference type="ARBA" id="ARBA00023136"/>
    </source>
</evidence>
<dbReference type="Gene3D" id="3.40.50.300">
    <property type="entry name" value="P-loop containing nucleotide triphosphate hydrolases"/>
    <property type="match status" value="1"/>
</dbReference>
<dbReference type="PROSITE" id="PS50176">
    <property type="entry name" value="ARM_REPEAT"/>
    <property type="match status" value="1"/>
</dbReference>
<keyword evidence="13" id="KW-0175">Coiled coil</keyword>
<organism evidence="14 15">
    <name type="scientific">Riccia fluitans</name>
    <dbReference type="NCBI Taxonomy" id="41844"/>
    <lineage>
        <taxon>Eukaryota</taxon>
        <taxon>Viridiplantae</taxon>
        <taxon>Streptophyta</taxon>
        <taxon>Embryophyta</taxon>
        <taxon>Marchantiophyta</taxon>
        <taxon>Marchantiopsida</taxon>
        <taxon>Marchantiidae</taxon>
        <taxon>Marchantiales</taxon>
        <taxon>Ricciaceae</taxon>
        <taxon>Riccia</taxon>
    </lineage>
</organism>
<dbReference type="Gene3D" id="1.25.40.10">
    <property type="entry name" value="Tetratricopeptide repeat domain"/>
    <property type="match status" value="2"/>
</dbReference>
<feature type="coiled-coil region" evidence="13">
    <location>
        <begin position="1167"/>
        <end position="1214"/>
    </location>
</feature>
<comment type="similarity">
    <text evidence="4">Belongs to the beta-catenin family.</text>
</comment>
<evidence type="ECO:0000256" key="10">
    <source>
        <dbReference type="ARBA" id="ARBA00026209"/>
    </source>
</evidence>
<feature type="repeat" description="TPR" evidence="12">
    <location>
        <begin position="1147"/>
        <end position="1180"/>
    </location>
</feature>
<keyword evidence="15" id="KW-1185">Reference proteome</keyword>
<accession>A0ABD1YZ30</accession>
<dbReference type="EMBL" id="JBHFFA010000003">
    <property type="protein sequence ID" value="KAL2636033.1"/>
    <property type="molecule type" value="Genomic_DNA"/>
</dbReference>
<dbReference type="SUPFAM" id="SSF48452">
    <property type="entry name" value="TPR-like"/>
    <property type="match status" value="1"/>
</dbReference>
<dbReference type="PANTHER" id="PTHR47249">
    <property type="entry name" value="VACUOLAR PROTEIN 8"/>
    <property type="match status" value="1"/>
</dbReference>
<evidence type="ECO:0000256" key="13">
    <source>
        <dbReference type="SAM" id="Coils"/>
    </source>
</evidence>
<evidence type="ECO:0000313" key="14">
    <source>
        <dbReference type="EMBL" id="KAL2636033.1"/>
    </source>
</evidence>
<dbReference type="InterPro" id="IPR019734">
    <property type="entry name" value="TPR_rpt"/>
</dbReference>
<evidence type="ECO:0000256" key="12">
    <source>
        <dbReference type="PROSITE-ProRule" id="PRU00339"/>
    </source>
</evidence>
<evidence type="ECO:0000256" key="6">
    <source>
        <dbReference type="ARBA" id="ARBA00022554"/>
    </source>
</evidence>
<dbReference type="InterPro" id="IPR011989">
    <property type="entry name" value="ARM-like"/>
</dbReference>
<dbReference type="InterPro" id="IPR011990">
    <property type="entry name" value="TPR-like_helical_dom_sf"/>
</dbReference>
<dbReference type="PROSITE" id="PS50005">
    <property type="entry name" value="TPR"/>
    <property type="match status" value="1"/>
</dbReference>
<sequence>MATGSTLVQYALEALHRLGESLLTLGIGVYKISPDLDHFASKLDELQYRKSEWVELLSKGLGRDSTINVVLKDAITLVRNEEGRLRIHRNRSKLFQCFASSKPLEFSKELLESVQKVITEFESLRMDKSRRGDLWDGENAPGVHRDRRYVPQTEILGRVREAVECRHGPPVVVLHGGPGLGKSSLVRHLATEYDSSGEPEKLDLSINVGPMESPSEESFVGFPDGVVYLDGGVEADCLTSHLKLLQATGGSVAVVDHGTFLPKGAELRRRLQNWWADKNILVIIDDVVDMEFLERLVVRGCPGVKYLVTSELKEEVWQQMSNVQVIEMKRMELKEARQILADQIGMPWGQIPPRLEEIVNDIIKKLDNNPLLLTDIAMTINREKREDVDEWRAARENLLDLIFKENVVTFGLLSAYPRCAPCTMTMALDSLPEEAKTLLLLVAVCRGPTVPEVILRILFKKHVGSLLKWFECKKLLEARELVRVHAKSSTITTWSIHPMRKKFVIEKRRTELAWIMECMFRDSDLLDGILYTERERLLAVVCVFYGNKYTSEIGFQKLKFRFDNSEIRRLAVEPILWLLDPDFRTDWKGKSYVLARQALLRYACQGILEQDSFSGLLASPFTAASACAAIETIANFSTQEVLLKVPNSSSAVLDSLLKLLQPEVLPSDQKAAASALGALAVRNFDLILSSPLTLERLVDLLDKSFNPVVQASVLLALGNLAQSSESIKIIGAYPGMLEGLVELLDTFVSKEAAYAIARMTSLPSNFQAEIASYSLAVDRLLHLSHATDVSGETQAYAMRALANISWSKEGSLNLADSPTSLKALVDLLHEKYDLNPEIQEQTARCLAGLAAVSYENKVRIGAISNCIPNLIRLLAMDENPYVQEAVAVTLEYLALAEENRKIILLVPETLNTFQKMLTDGLIMTQNLRTSMVGLLATLLEVAENIVTLSRSVEVFVGLLDSKTSSPDLQRHAARALANLAAQGEAQKLSIATTPGALENLLALLAKEVSDEVKHQALKALANLCVSQKIRAMLSSNTDLVNAMVELLQADVLPSLELHAARILTFLDPTRSRAMTLHSVPACYGRAEALMEMEIYEQAMSDLVEVGQAKPLDTFFIRRRSFAKAMLKDYEGALMDADKAVELQPLIPILWHERGICKRLTGDLEGALNDFERALELANDDYESIKHRAYVKFLLKDEKGAREDAERAVQIMKSRDAVGSMKRMPSHIDAGKDRERFLGRHPLSFLDYTLR</sequence>
<evidence type="ECO:0000256" key="5">
    <source>
        <dbReference type="ARBA" id="ARBA00020768"/>
    </source>
</evidence>
<keyword evidence="7" id="KW-0677">Repeat</keyword>
<keyword evidence="8" id="KW-0472">Membrane</keyword>
<name>A0ABD1YZ30_9MARC</name>
<dbReference type="SUPFAM" id="SSF52540">
    <property type="entry name" value="P-loop containing nucleoside triphosphate hydrolases"/>
    <property type="match status" value="1"/>
</dbReference>
<evidence type="ECO:0000256" key="2">
    <source>
        <dbReference type="ARBA" id="ARBA00004216"/>
    </source>
</evidence>
<keyword evidence="9" id="KW-0449">Lipoprotein</keyword>
<dbReference type="Gene3D" id="1.25.10.10">
    <property type="entry name" value="Leucine-rich Repeat Variant"/>
    <property type="match status" value="2"/>
</dbReference>
<dbReference type="SMART" id="SM00028">
    <property type="entry name" value="TPR"/>
    <property type="match status" value="4"/>
</dbReference>
<evidence type="ECO:0000313" key="15">
    <source>
        <dbReference type="Proteomes" id="UP001605036"/>
    </source>
</evidence>
<dbReference type="PANTHER" id="PTHR47249:SF1">
    <property type="entry name" value="VACUOLAR PROTEIN 8"/>
    <property type="match status" value="1"/>
</dbReference>
<comment type="caution">
    <text evidence="14">The sequence shown here is derived from an EMBL/GenBank/DDBJ whole genome shotgun (WGS) entry which is preliminary data.</text>
</comment>
<evidence type="ECO:0000256" key="4">
    <source>
        <dbReference type="ARBA" id="ARBA00005462"/>
    </source>
</evidence>
<dbReference type="SMART" id="SM00185">
    <property type="entry name" value="ARM"/>
    <property type="match status" value="6"/>
</dbReference>
<feature type="repeat" description="ARM" evidence="11">
    <location>
        <begin position="950"/>
        <end position="987"/>
    </location>
</feature>
<dbReference type="GO" id="GO:0005774">
    <property type="term" value="C:vacuolar membrane"/>
    <property type="evidence" value="ECO:0007669"/>
    <property type="project" value="UniProtKB-SubCell"/>
</dbReference>
<evidence type="ECO:0000256" key="3">
    <source>
        <dbReference type="ARBA" id="ARBA00004592"/>
    </source>
</evidence>
<dbReference type="SUPFAM" id="SSF48371">
    <property type="entry name" value="ARM repeat"/>
    <property type="match status" value="1"/>
</dbReference>
<dbReference type="InterPro" id="IPR000225">
    <property type="entry name" value="Armadillo"/>
</dbReference>
<protein>
    <recommendedName>
        <fullName evidence="5">Protein unc-45 homolog B</fullName>
    </recommendedName>
    <alternativeName>
        <fullName evidence="10">Vacuolar protein 8</fullName>
    </alternativeName>
</protein>
<dbReference type="Proteomes" id="UP001605036">
    <property type="component" value="Unassembled WGS sequence"/>
</dbReference>
<keyword evidence="6" id="KW-0926">Vacuole</keyword>
<dbReference type="InterPro" id="IPR045156">
    <property type="entry name" value="Vac8"/>
</dbReference>
<gene>
    <name evidence="14" type="ORF">R1flu_007512</name>
</gene>
<evidence type="ECO:0000256" key="9">
    <source>
        <dbReference type="ARBA" id="ARBA00023288"/>
    </source>
</evidence>
<dbReference type="InterPro" id="IPR027417">
    <property type="entry name" value="P-loop_NTPase"/>
</dbReference>
<evidence type="ECO:0000256" key="1">
    <source>
        <dbReference type="ARBA" id="ARBA00004161"/>
    </source>
</evidence>
<reference evidence="14 15" key="1">
    <citation type="submission" date="2024-09" db="EMBL/GenBank/DDBJ databases">
        <title>Chromosome-scale assembly of Riccia fluitans.</title>
        <authorList>
            <person name="Paukszto L."/>
            <person name="Sawicki J."/>
            <person name="Karawczyk K."/>
            <person name="Piernik-Szablinska J."/>
            <person name="Szczecinska M."/>
            <person name="Mazdziarz M."/>
        </authorList>
    </citation>
    <scope>NUCLEOTIDE SEQUENCE [LARGE SCALE GENOMIC DNA]</scope>
    <source>
        <strain evidence="14">Rf_01</strain>
        <tissue evidence="14">Aerial parts of the thallus</tissue>
    </source>
</reference>
<keyword evidence="12" id="KW-0802">TPR repeat</keyword>
<evidence type="ECO:0000256" key="7">
    <source>
        <dbReference type="ARBA" id="ARBA00022737"/>
    </source>
</evidence>
<dbReference type="InterPro" id="IPR016024">
    <property type="entry name" value="ARM-type_fold"/>
</dbReference>
<comment type="subcellular location">
    <subcellularLocation>
        <location evidence="1">Cytoplasm</location>
        <location evidence="1">Myofibril</location>
        <location evidence="1">Sarcomere</location>
        <location evidence="1">A band</location>
    </subcellularLocation>
    <subcellularLocation>
        <location evidence="2">Cytoplasm</location>
        <location evidence="2">Myofibril</location>
        <location evidence="2">Sarcomere</location>
        <location evidence="2">Z line</location>
    </subcellularLocation>
    <subcellularLocation>
        <location evidence="3">Vacuole membrane</location>
        <topology evidence="3">Lipid-anchor</topology>
    </subcellularLocation>
</comment>
<proteinExistence type="inferred from homology"/>
<evidence type="ECO:0000256" key="11">
    <source>
        <dbReference type="PROSITE-ProRule" id="PRU00259"/>
    </source>
</evidence>